<reference evidence="6 7" key="1">
    <citation type="submission" date="2019-06" db="EMBL/GenBank/DDBJ databases">
        <title>A chromosome-scale genome assembly of the European perch, Perca fluviatilis.</title>
        <authorList>
            <person name="Roques C."/>
            <person name="Zahm M."/>
            <person name="Cabau C."/>
            <person name="Klopp C."/>
            <person name="Bouchez O."/>
            <person name="Donnadieu C."/>
            <person name="Kuhl H."/>
            <person name="Gislard M."/>
            <person name="Guendouz S."/>
            <person name="Journot L."/>
            <person name="Haffray P."/>
            <person name="Bestin A."/>
            <person name="Morvezen R."/>
            <person name="Feron R."/>
            <person name="Wen M."/>
            <person name="Jouanno E."/>
            <person name="Herpin A."/>
            <person name="Schartl M."/>
            <person name="Postlethwait J."/>
            <person name="Schaerlinger B."/>
            <person name="Chardard D."/>
            <person name="Lecocq T."/>
            <person name="Poncet C."/>
            <person name="Jaffrelo L."/>
            <person name="Lampietro C."/>
            <person name="Guiguen Y."/>
        </authorList>
    </citation>
    <scope>NUCLEOTIDE SEQUENCE [LARGE SCALE GENOMIC DNA]</scope>
    <source>
        <tissue evidence="6">Blood</tissue>
    </source>
</reference>
<name>A0A6A5ET87_PERFL</name>
<dbReference type="InterPro" id="IPR036179">
    <property type="entry name" value="Ig-like_dom_sf"/>
</dbReference>
<evidence type="ECO:0000256" key="2">
    <source>
        <dbReference type="RuleBase" id="RU004439"/>
    </source>
</evidence>
<keyword evidence="1" id="KW-0325">Glycoprotein</keyword>
<feature type="transmembrane region" description="Helical" evidence="3">
    <location>
        <begin position="308"/>
        <end position="332"/>
    </location>
</feature>
<comment type="similarity">
    <text evidence="2">Belongs to the MHC class I family.</text>
</comment>
<dbReference type="InterPro" id="IPR001039">
    <property type="entry name" value="MHC_I_a_a1/a2"/>
</dbReference>
<accession>A0A6A5ET87</accession>
<feature type="domain" description="Ig-like" evidence="5">
    <location>
        <begin position="204"/>
        <end position="278"/>
    </location>
</feature>
<sequence>MKTWLVLLLLGLMVQDAAAVTHSLKYFYTGSSGVPNFPEFVAVGLVDGVPIDHYDSNTKRDKPKQDWMSRVTADDPQYWQRETELRKGEQQSFKAGIEILKPRFNQTGGAHLIQRMYGCDWDDETGEVNGFMQWGYDGEDYISLDLKTETWIAPKQQAVITKHKLDNTKAKTALYKHYLTQICPEWVKKYLSYGRSSLLRTALPSVSLLQKSPSSPVSCHATGFYPDRAMMFWRKDGEELHEDVDLGEILPNHDGSFQMSVDLDLSSVPAEDWRRYDCVFQLAGVDDDIVTKLDKAEIRTNREKPVDMIIPIVAAGVVLALVLIAVIGVVIYKKVVRNQG</sequence>
<dbReference type="GO" id="GO:0006955">
    <property type="term" value="P:immune response"/>
    <property type="evidence" value="ECO:0007669"/>
    <property type="project" value="TreeGrafter"/>
</dbReference>
<dbReference type="GO" id="GO:0005615">
    <property type="term" value="C:extracellular space"/>
    <property type="evidence" value="ECO:0007669"/>
    <property type="project" value="TreeGrafter"/>
</dbReference>
<dbReference type="Gene3D" id="3.30.500.10">
    <property type="entry name" value="MHC class I-like antigen recognition-like"/>
    <property type="match status" value="1"/>
</dbReference>
<dbReference type="Pfam" id="PF07654">
    <property type="entry name" value="C1-set"/>
    <property type="match status" value="1"/>
</dbReference>
<dbReference type="GO" id="GO:0009897">
    <property type="term" value="C:external side of plasma membrane"/>
    <property type="evidence" value="ECO:0007669"/>
    <property type="project" value="TreeGrafter"/>
</dbReference>
<dbReference type="PRINTS" id="PR01638">
    <property type="entry name" value="MHCCLASSI"/>
</dbReference>
<evidence type="ECO:0000256" key="3">
    <source>
        <dbReference type="SAM" id="Phobius"/>
    </source>
</evidence>
<dbReference type="Gene3D" id="2.60.40.10">
    <property type="entry name" value="Immunoglobulins"/>
    <property type="match status" value="1"/>
</dbReference>
<dbReference type="PANTHER" id="PTHR16675:SF237">
    <property type="entry name" value="MHC CLASS I ANTIGEN TRANSCRIPT VARIANT 1-RELATED"/>
    <property type="match status" value="1"/>
</dbReference>
<dbReference type="CDD" id="cd07698">
    <property type="entry name" value="IgC1_MHC_I_alpha3"/>
    <property type="match status" value="1"/>
</dbReference>
<keyword evidence="3" id="KW-0472">Membrane</keyword>
<dbReference type="SMART" id="SM00407">
    <property type="entry name" value="IGc1"/>
    <property type="match status" value="1"/>
</dbReference>
<evidence type="ECO:0000259" key="5">
    <source>
        <dbReference type="PROSITE" id="PS50835"/>
    </source>
</evidence>
<dbReference type="InterPro" id="IPR011162">
    <property type="entry name" value="MHC_I/II-like_Ag-recog"/>
</dbReference>
<dbReference type="FunFam" id="2.60.40.10:FF:000943">
    <property type="entry name" value="Classical MHC class I molecule, alpha-chain"/>
    <property type="match status" value="1"/>
</dbReference>
<dbReference type="PROSITE" id="PS50835">
    <property type="entry name" value="IG_LIKE"/>
    <property type="match status" value="1"/>
</dbReference>
<organism evidence="6 7">
    <name type="scientific">Perca fluviatilis</name>
    <name type="common">European perch</name>
    <dbReference type="NCBI Taxonomy" id="8168"/>
    <lineage>
        <taxon>Eukaryota</taxon>
        <taxon>Metazoa</taxon>
        <taxon>Chordata</taxon>
        <taxon>Craniata</taxon>
        <taxon>Vertebrata</taxon>
        <taxon>Euteleostomi</taxon>
        <taxon>Actinopterygii</taxon>
        <taxon>Neopterygii</taxon>
        <taxon>Teleostei</taxon>
        <taxon>Neoteleostei</taxon>
        <taxon>Acanthomorphata</taxon>
        <taxon>Eupercaria</taxon>
        <taxon>Perciformes</taxon>
        <taxon>Percoidei</taxon>
        <taxon>Percidae</taxon>
        <taxon>Percinae</taxon>
        <taxon>Perca</taxon>
    </lineage>
</organism>
<dbReference type="InterPro" id="IPR050208">
    <property type="entry name" value="MHC_class-I_related"/>
</dbReference>
<dbReference type="InterPro" id="IPR003597">
    <property type="entry name" value="Ig_C1-set"/>
</dbReference>
<feature type="signal peptide" evidence="4">
    <location>
        <begin position="1"/>
        <end position="19"/>
    </location>
</feature>
<comment type="caution">
    <text evidence="6">The sequence shown here is derived from an EMBL/GenBank/DDBJ whole genome shotgun (WGS) entry which is preliminary data.</text>
</comment>
<proteinExistence type="inferred from homology"/>
<dbReference type="InterPro" id="IPR011161">
    <property type="entry name" value="MHC_I-like_Ag-recog"/>
</dbReference>
<dbReference type="EMBL" id="VHII01000013">
    <property type="protein sequence ID" value="KAF1381965.1"/>
    <property type="molecule type" value="Genomic_DNA"/>
</dbReference>
<dbReference type="Pfam" id="PF00129">
    <property type="entry name" value="MHC_I"/>
    <property type="match status" value="1"/>
</dbReference>
<dbReference type="SUPFAM" id="SSF48726">
    <property type="entry name" value="Immunoglobulin"/>
    <property type="match status" value="1"/>
</dbReference>
<dbReference type="SUPFAM" id="SSF54452">
    <property type="entry name" value="MHC antigen-recognition domain"/>
    <property type="match status" value="1"/>
</dbReference>
<gene>
    <name evidence="6" type="ORF">PFLUV_G00159490</name>
</gene>
<dbReference type="InterPro" id="IPR013783">
    <property type="entry name" value="Ig-like_fold"/>
</dbReference>
<dbReference type="InterPro" id="IPR037055">
    <property type="entry name" value="MHC_I-like_Ag-recog_sf"/>
</dbReference>
<dbReference type="InterPro" id="IPR007110">
    <property type="entry name" value="Ig-like_dom"/>
</dbReference>
<dbReference type="Proteomes" id="UP000465112">
    <property type="component" value="Chromosome 13"/>
</dbReference>
<evidence type="ECO:0000256" key="4">
    <source>
        <dbReference type="SAM" id="SignalP"/>
    </source>
</evidence>
<dbReference type="PANTHER" id="PTHR16675">
    <property type="entry name" value="MHC CLASS I-RELATED"/>
    <property type="match status" value="1"/>
</dbReference>
<protein>
    <recommendedName>
        <fullName evidence="5">Ig-like domain-containing protein</fullName>
    </recommendedName>
</protein>
<evidence type="ECO:0000313" key="6">
    <source>
        <dbReference type="EMBL" id="KAF1381965.1"/>
    </source>
</evidence>
<feature type="chain" id="PRO_5025348815" description="Ig-like domain-containing protein" evidence="4">
    <location>
        <begin position="20"/>
        <end position="340"/>
    </location>
</feature>
<keyword evidence="3" id="KW-1133">Transmembrane helix</keyword>
<keyword evidence="4" id="KW-0732">Signal</keyword>
<dbReference type="AlphaFoldDB" id="A0A6A5ET87"/>
<keyword evidence="3" id="KW-0812">Transmembrane</keyword>
<evidence type="ECO:0000256" key="1">
    <source>
        <dbReference type="ARBA" id="ARBA00023180"/>
    </source>
</evidence>
<dbReference type="FunFam" id="3.30.500.10:FF:000001">
    <property type="entry name" value="H-2 class I histocompatibility antigen, alpha chain"/>
    <property type="match status" value="1"/>
</dbReference>
<keyword evidence="7" id="KW-1185">Reference proteome</keyword>
<evidence type="ECO:0000313" key="7">
    <source>
        <dbReference type="Proteomes" id="UP000465112"/>
    </source>
</evidence>